<protein>
    <submittedName>
        <fullName evidence="1">Uncharacterized protein</fullName>
    </submittedName>
</protein>
<dbReference type="EMBL" id="LRPU01000247">
    <property type="protein sequence ID" value="KXA03154.1"/>
    <property type="molecule type" value="Genomic_DNA"/>
</dbReference>
<evidence type="ECO:0000313" key="1">
    <source>
        <dbReference type="EMBL" id="KXA03154.1"/>
    </source>
</evidence>
<proteinExistence type="predicted"/>
<accession>A0A133MGF5</accession>
<organism evidence="1 2">
    <name type="scientific">Clostridium perfringens</name>
    <dbReference type="NCBI Taxonomy" id="1502"/>
    <lineage>
        <taxon>Bacteria</taxon>
        <taxon>Bacillati</taxon>
        <taxon>Bacillota</taxon>
        <taxon>Clostridia</taxon>
        <taxon>Eubacteriales</taxon>
        <taxon>Clostridiaceae</taxon>
        <taxon>Clostridium</taxon>
    </lineage>
</organism>
<dbReference type="AlphaFoldDB" id="A0A133MGF5"/>
<comment type="caution">
    <text evidence="1">The sequence shown here is derived from an EMBL/GenBank/DDBJ whole genome shotgun (WGS) entry which is preliminary data.</text>
</comment>
<reference evidence="1 2" key="1">
    <citation type="submission" date="2016-01" db="EMBL/GenBank/DDBJ databases">
        <authorList>
            <person name="Oliw E.H."/>
        </authorList>
    </citation>
    <scope>NUCLEOTIDE SEQUENCE [LARGE SCALE GENOMIC DNA]</scope>
    <source>
        <strain evidence="1 2">MJR7757A</strain>
    </source>
</reference>
<name>A0A133MGF5_CLOPF</name>
<dbReference type="Proteomes" id="UP000070646">
    <property type="component" value="Unassembled WGS sequence"/>
</dbReference>
<sequence>MKIKDILKFNRDAFFDGAVQIDWYYDEAKRKDVSKSYVFHGKDYHGVERKNLIDTASYVKRIVEKLYKDKESNRFLLTIAGYGTGKSHLGVTLATLLGEENNEREIVLNKIKDVDNSSYDYISKTLRGKNLVLTLNGMNDFNLNYQMLKVAKLALKEQGVNDSFLEDMTKTYEVAEHFVEKNYEKFEDRFKYYSKNNTKYNLSKNLKKELLENLKGDIKAFNIINEVYKEITSNYIKWDEGVSAGEIINKLNKYL</sequence>
<evidence type="ECO:0000313" key="2">
    <source>
        <dbReference type="Proteomes" id="UP000070646"/>
    </source>
</evidence>
<feature type="non-terminal residue" evidence="1">
    <location>
        <position position="255"/>
    </location>
</feature>
<gene>
    <name evidence="1" type="ORF">HMPREF3222_03287</name>
</gene>